<evidence type="ECO:0000313" key="3">
    <source>
        <dbReference type="EMBL" id="GLR18350.1"/>
    </source>
</evidence>
<comment type="caution">
    <text evidence="3">The sequence shown here is derived from an EMBL/GenBank/DDBJ whole genome shotgun (WGS) entry which is preliminary data.</text>
</comment>
<dbReference type="SUPFAM" id="SSF56935">
    <property type="entry name" value="Porins"/>
    <property type="match status" value="1"/>
</dbReference>
<organism evidence="3 4">
    <name type="scientific">Portibacter lacus</name>
    <dbReference type="NCBI Taxonomy" id="1099794"/>
    <lineage>
        <taxon>Bacteria</taxon>
        <taxon>Pseudomonadati</taxon>
        <taxon>Bacteroidota</taxon>
        <taxon>Saprospiria</taxon>
        <taxon>Saprospirales</taxon>
        <taxon>Haliscomenobacteraceae</taxon>
        <taxon>Portibacter</taxon>
    </lineage>
</organism>
<gene>
    <name evidence="3" type="ORF">GCM10007940_29660</name>
</gene>
<dbReference type="Pfam" id="PF07715">
    <property type="entry name" value="Plug"/>
    <property type="match status" value="1"/>
</dbReference>
<protein>
    <submittedName>
        <fullName evidence="3">TonB-dependent receptor</fullName>
    </submittedName>
</protein>
<sequence length="869" mass="99027">MLLFCNNISAQKDILDKKVNIDISKGNLKDYFDNIEKNNNVIVSYSSSIVDISIVKEVDTTSFICGELFSYLLEEQAVRAISRGQKILVIPDPSKNISFSRLRARNYYTVNGYVKDAETGEALVGASVYNPVTNRGTITNEFGYYSFTMPEGKQTTNYSFVGFKPVSKTFQLNKRLRSDIFLKTNLEIEEIIVIDQDSSMIWRGREKINLDEIRNLPSVFGEVDIIKSIALLPGVQSGNEAQGGLLVRGGSPDQNLIMLDGIPLYEVNHLFGLVSIFNEDAVNNVNLYKSDFSAKYGGRLSSVVDIQLKDGNYKDYQGSATLGILGGKMNLEGPIQKEKSSFNIAGRTSWIGELIGPTVNNFLDVDGTKFGYRDFNLKIKREFKSTNSLTFSAYSGRDNVSYNDKTQKIENFDLKTDNKLNWGTDVASIRWSRLLGPKVFSNLTVGFVDYNYLYNVEHQLGNNPNPDIEDKNFSVATTSQIFDRIVKLDFDYFKTNKLDIKFGGGYTLHTYNPAVKQATKSLGNNIKEIFGDIIATNAGEYTLYAESYYRPFSNISIHTGLHYAAYSVEQEVYHSLQPRLSVNLGLPWHGFFGISYSRMNQFIHLLANPGLGLPSDLWVPSTADLRPETSDQFALNYNMDLSDEIRFHTAVYYKDFNNLIEFSSAYDLFSPVINDISQTPVFVESKDWESRVDSGKGQAFGWEAQIKKRKGRFTGSFSYTYGRSFRTFENINRSVRFPYRYDRKHDISASAVYKLNPEFNLGMLWIYGTGNAITLPIEGYFDVNGQEVLNYDTRNNFRLPSYHRFDISLNYNKRLGRFLLNANVGAYNAYNRQNPYYIYLFQNPRTEEYNLRQISVFPILPYLNVRLKI</sequence>
<reference evidence="3" key="1">
    <citation type="journal article" date="2014" name="Int. J. Syst. Evol. Microbiol.">
        <title>Complete genome sequence of Corynebacterium casei LMG S-19264T (=DSM 44701T), isolated from a smear-ripened cheese.</title>
        <authorList>
            <consortium name="US DOE Joint Genome Institute (JGI-PGF)"/>
            <person name="Walter F."/>
            <person name="Albersmeier A."/>
            <person name="Kalinowski J."/>
            <person name="Ruckert C."/>
        </authorList>
    </citation>
    <scope>NUCLEOTIDE SEQUENCE</scope>
    <source>
        <strain evidence="3">NBRC 108769</strain>
    </source>
</reference>
<dbReference type="PANTHER" id="PTHR30069">
    <property type="entry name" value="TONB-DEPENDENT OUTER MEMBRANE RECEPTOR"/>
    <property type="match status" value="1"/>
</dbReference>
<dbReference type="InterPro" id="IPR037066">
    <property type="entry name" value="Plug_dom_sf"/>
</dbReference>
<dbReference type="AlphaFoldDB" id="A0AA37SUP5"/>
<name>A0AA37SUP5_9BACT</name>
<proteinExistence type="predicted"/>
<feature type="domain" description="TonB-dependent receptor plug" evidence="2">
    <location>
        <begin position="223"/>
        <end position="299"/>
    </location>
</feature>
<evidence type="ECO:0000256" key="1">
    <source>
        <dbReference type="ARBA" id="ARBA00022729"/>
    </source>
</evidence>
<dbReference type="GO" id="GO:0015344">
    <property type="term" value="F:siderophore uptake transmembrane transporter activity"/>
    <property type="evidence" value="ECO:0007669"/>
    <property type="project" value="TreeGrafter"/>
</dbReference>
<dbReference type="EMBL" id="BSOH01000020">
    <property type="protein sequence ID" value="GLR18350.1"/>
    <property type="molecule type" value="Genomic_DNA"/>
</dbReference>
<evidence type="ECO:0000313" key="4">
    <source>
        <dbReference type="Proteomes" id="UP001156666"/>
    </source>
</evidence>
<evidence type="ECO:0000259" key="2">
    <source>
        <dbReference type="Pfam" id="PF07715"/>
    </source>
</evidence>
<dbReference type="GO" id="GO:0009279">
    <property type="term" value="C:cell outer membrane"/>
    <property type="evidence" value="ECO:0007669"/>
    <property type="project" value="TreeGrafter"/>
</dbReference>
<dbReference type="InterPro" id="IPR012910">
    <property type="entry name" value="Plug_dom"/>
</dbReference>
<keyword evidence="4" id="KW-1185">Reference proteome</keyword>
<dbReference type="Gene3D" id="2.60.40.1120">
    <property type="entry name" value="Carboxypeptidase-like, regulatory domain"/>
    <property type="match status" value="1"/>
</dbReference>
<dbReference type="Proteomes" id="UP001156666">
    <property type="component" value="Unassembled WGS sequence"/>
</dbReference>
<dbReference type="InterPro" id="IPR039426">
    <property type="entry name" value="TonB-dep_rcpt-like"/>
</dbReference>
<keyword evidence="3" id="KW-0675">Receptor</keyword>
<keyword evidence="1" id="KW-0732">Signal</keyword>
<reference evidence="3" key="2">
    <citation type="submission" date="2023-01" db="EMBL/GenBank/DDBJ databases">
        <title>Draft genome sequence of Portibacter lacus strain NBRC 108769.</title>
        <authorList>
            <person name="Sun Q."/>
            <person name="Mori K."/>
        </authorList>
    </citation>
    <scope>NUCLEOTIDE SEQUENCE</scope>
    <source>
        <strain evidence="3">NBRC 108769</strain>
    </source>
</reference>
<dbReference type="GO" id="GO:0044718">
    <property type="term" value="P:siderophore transmembrane transport"/>
    <property type="evidence" value="ECO:0007669"/>
    <property type="project" value="TreeGrafter"/>
</dbReference>
<dbReference type="PANTHER" id="PTHR30069:SF29">
    <property type="entry name" value="HEMOGLOBIN AND HEMOGLOBIN-HAPTOGLOBIN-BINDING PROTEIN 1-RELATED"/>
    <property type="match status" value="1"/>
</dbReference>
<accession>A0AA37SUP5</accession>
<dbReference type="Gene3D" id="2.170.130.10">
    <property type="entry name" value="TonB-dependent receptor, plug domain"/>
    <property type="match status" value="1"/>
</dbReference>
<dbReference type="Pfam" id="PF13715">
    <property type="entry name" value="CarbopepD_reg_2"/>
    <property type="match status" value="1"/>
</dbReference>
<dbReference type="InterPro" id="IPR008969">
    <property type="entry name" value="CarboxyPept-like_regulatory"/>
</dbReference>
<dbReference type="SUPFAM" id="SSF49464">
    <property type="entry name" value="Carboxypeptidase regulatory domain-like"/>
    <property type="match status" value="1"/>
</dbReference>